<comment type="caution">
    <text evidence="4">The sequence shown here is derived from an EMBL/GenBank/DDBJ whole genome shotgun (WGS) entry which is preliminary data.</text>
</comment>
<dbReference type="NCBIfam" id="TIGR01076">
    <property type="entry name" value="sortase_fam"/>
    <property type="match status" value="1"/>
</dbReference>
<dbReference type="InterPro" id="IPR005754">
    <property type="entry name" value="Sortase"/>
</dbReference>
<dbReference type="GO" id="GO:0016787">
    <property type="term" value="F:hydrolase activity"/>
    <property type="evidence" value="ECO:0007669"/>
    <property type="project" value="UniProtKB-KW"/>
</dbReference>
<keyword evidence="3" id="KW-0812">Transmembrane</keyword>
<reference evidence="4 5" key="1">
    <citation type="submission" date="2020-08" db="EMBL/GenBank/DDBJ databases">
        <title>The Agave Microbiome: Exploring the role of microbial communities in plant adaptations to desert environments.</title>
        <authorList>
            <person name="Partida-Martinez L.P."/>
        </authorList>
    </citation>
    <scope>NUCLEOTIDE SEQUENCE [LARGE SCALE GENOMIC DNA]</scope>
    <source>
        <strain evidence="4 5">AS2.23</strain>
    </source>
</reference>
<dbReference type="Gene3D" id="2.40.260.10">
    <property type="entry name" value="Sortase"/>
    <property type="match status" value="1"/>
</dbReference>
<name>A0A7W4XXM2_KINRA</name>
<dbReference type="InterPro" id="IPR023365">
    <property type="entry name" value="Sortase_dom-sf"/>
</dbReference>
<dbReference type="Proteomes" id="UP000533269">
    <property type="component" value="Unassembled WGS sequence"/>
</dbReference>
<evidence type="ECO:0000256" key="1">
    <source>
        <dbReference type="ARBA" id="ARBA00022801"/>
    </source>
</evidence>
<dbReference type="InterPro" id="IPR053465">
    <property type="entry name" value="Sortase_Class_E"/>
</dbReference>
<feature type="transmembrane region" description="Helical" evidence="3">
    <location>
        <begin position="12"/>
        <end position="30"/>
    </location>
</feature>
<gene>
    <name evidence="4" type="ORF">FHR75_002138</name>
</gene>
<protein>
    <submittedName>
        <fullName evidence="4">Sortase A</fullName>
        <ecNumber evidence="4">3.4.22.70</ecNumber>
    </submittedName>
</protein>
<evidence type="ECO:0000313" key="4">
    <source>
        <dbReference type="EMBL" id="MBB2901350.1"/>
    </source>
</evidence>
<organism evidence="4 5">
    <name type="scientific">Kineococcus radiotolerans</name>
    <dbReference type="NCBI Taxonomy" id="131568"/>
    <lineage>
        <taxon>Bacteria</taxon>
        <taxon>Bacillati</taxon>
        <taxon>Actinomycetota</taxon>
        <taxon>Actinomycetes</taxon>
        <taxon>Kineosporiales</taxon>
        <taxon>Kineosporiaceae</taxon>
        <taxon>Kineococcus</taxon>
    </lineage>
</organism>
<accession>A0A7W4XXM2</accession>
<evidence type="ECO:0000256" key="3">
    <source>
        <dbReference type="SAM" id="Phobius"/>
    </source>
</evidence>
<reference evidence="4 5" key="2">
    <citation type="submission" date="2020-08" db="EMBL/GenBank/DDBJ databases">
        <authorList>
            <person name="Partida-Martinez L."/>
            <person name="Huntemann M."/>
            <person name="Clum A."/>
            <person name="Wang J."/>
            <person name="Palaniappan K."/>
            <person name="Ritter S."/>
            <person name="Chen I.-M."/>
            <person name="Stamatis D."/>
            <person name="Reddy T."/>
            <person name="O'Malley R."/>
            <person name="Daum C."/>
            <person name="Shapiro N."/>
            <person name="Ivanova N."/>
            <person name="Kyrpides N."/>
            <person name="Woyke T."/>
        </authorList>
    </citation>
    <scope>NUCLEOTIDE SEQUENCE [LARGE SCALE GENOMIC DNA]</scope>
    <source>
        <strain evidence="4 5">AS2.23</strain>
    </source>
</reference>
<feature type="active site" description="Proton donor/acceptor" evidence="2">
    <location>
        <position position="136"/>
    </location>
</feature>
<dbReference type="AlphaFoldDB" id="A0A7W4XXM2"/>
<evidence type="ECO:0000256" key="2">
    <source>
        <dbReference type="PIRSR" id="PIRSR605754-1"/>
    </source>
</evidence>
<dbReference type="Pfam" id="PF04203">
    <property type="entry name" value="Sortase"/>
    <property type="match status" value="1"/>
</dbReference>
<dbReference type="EMBL" id="JACHVY010000001">
    <property type="protein sequence ID" value="MBB2901350.1"/>
    <property type="molecule type" value="Genomic_DNA"/>
</dbReference>
<dbReference type="RefSeq" id="WP_183391298.1">
    <property type="nucleotide sequence ID" value="NZ_JACHVY010000001.1"/>
</dbReference>
<dbReference type="CDD" id="cd05830">
    <property type="entry name" value="Sortase_E"/>
    <property type="match status" value="1"/>
</dbReference>
<dbReference type="NCBIfam" id="NF033747">
    <property type="entry name" value="class_E_sortase"/>
    <property type="match status" value="1"/>
</dbReference>
<dbReference type="InterPro" id="IPR042003">
    <property type="entry name" value="Sortase_E"/>
</dbReference>
<dbReference type="SUPFAM" id="SSF63817">
    <property type="entry name" value="Sortase"/>
    <property type="match status" value="1"/>
</dbReference>
<proteinExistence type="predicted"/>
<keyword evidence="3" id="KW-1133">Transmembrane helix</keyword>
<evidence type="ECO:0000313" key="5">
    <source>
        <dbReference type="Proteomes" id="UP000533269"/>
    </source>
</evidence>
<sequence length="238" mass="25076">MIRRATSVLGELLVTAGVLTLLFVVWQLHWTDLTSGRAQAATVTSLQQQWDATPAPTATAGTAATAAPTAPATARAVDETPPTGDAFAILHVPRFGEDYAVPVVEGTGTEELKEGIGHYADAALPGEVGNFAIAGHRVTYGKPFHLIADLQDGDAVVVATATQWFTYRVRSHEVVSPKQVSVIAPVPGRPGETPTEAWLTMTACHPMHSARQRYVVHAQLESVQDRSAGPPASLTAAG</sequence>
<dbReference type="EC" id="3.4.22.70" evidence="4"/>
<feature type="active site" description="Acyl-thioester intermediate" evidence="2">
    <location>
        <position position="204"/>
    </location>
</feature>
<keyword evidence="1 4" id="KW-0378">Hydrolase</keyword>
<keyword evidence="3" id="KW-0472">Membrane</keyword>